<dbReference type="SUPFAM" id="SSF49452">
    <property type="entry name" value="Starch-binding domain-like"/>
    <property type="match status" value="1"/>
</dbReference>
<evidence type="ECO:0000259" key="10">
    <source>
        <dbReference type="PROSITE" id="PS51166"/>
    </source>
</evidence>
<dbReference type="GO" id="GO:0030315">
    <property type="term" value="C:T-tubule"/>
    <property type="evidence" value="ECO:0007669"/>
    <property type="project" value="UniProtKB-SubCell"/>
</dbReference>
<evidence type="ECO:0000256" key="2">
    <source>
        <dbReference type="ARBA" id="ARBA00024012"/>
    </source>
</evidence>
<evidence type="ECO:0000256" key="5">
    <source>
        <dbReference type="ARBA" id="ARBA00062412"/>
    </source>
</evidence>
<dbReference type="FunFam" id="2.60.40.10:FF:000552">
    <property type="entry name" value="Related to glucoamylase"/>
    <property type="match status" value="1"/>
</dbReference>
<dbReference type="InterPro" id="IPR013784">
    <property type="entry name" value="Carb-bd-like_fold"/>
</dbReference>
<organism evidence="11 12">
    <name type="scientific">Ceyx cyanopectus</name>
    <name type="common">Indigo-banded kingfisher</name>
    <dbReference type="NCBI Taxonomy" id="390723"/>
    <lineage>
        <taxon>Eukaryota</taxon>
        <taxon>Metazoa</taxon>
        <taxon>Chordata</taxon>
        <taxon>Craniata</taxon>
        <taxon>Vertebrata</taxon>
        <taxon>Euteleostomi</taxon>
        <taxon>Archelosauria</taxon>
        <taxon>Archosauria</taxon>
        <taxon>Dinosauria</taxon>
        <taxon>Saurischia</taxon>
        <taxon>Theropoda</taxon>
        <taxon>Coelurosauria</taxon>
        <taxon>Aves</taxon>
        <taxon>Neognathae</taxon>
        <taxon>Neoaves</taxon>
        <taxon>Telluraves</taxon>
        <taxon>Coraciimorphae</taxon>
        <taxon>Coraciiformes</taxon>
        <taxon>Alcedinidae</taxon>
        <taxon>Ceyx</taxon>
    </lineage>
</organism>
<comment type="subcellular location">
    <subcellularLocation>
        <location evidence="2">Cell membrane</location>
        <location evidence="2">Sarcolemma</location>
        <location evidence="2">T-tubule</location>
    </subcellularLocation>
    <subcellularLocation>
        <location evidence="1">Endoplasmic reticulum membrane</location>
        <topology evidence="1">Single-pass type III membrane protein</topology>
    </subcellularLocation>
    <subcellularLocation>
        <location evidence="4">Preautophagosomal structure membrane</location>
        <topology evidence="4">Single-pass type III membrane protein</topology>
    </subcellularLocation>
</comment>
<comment type="subunit">
    <text evidence="5">Interacts with the ATG8 family proteins GABARAP and GABARAPL1. Interacts with several glycogen-associated proteins, such as GYS2 (liver glycogen synthase), GDE (glycogen debranching enzyme), GBE1 (glycogen branching enzyme 1) and EPM2A (Laforin).</text>
</comment>
<evidence type="ECO:0000256" key="3">
    <source>
        <dbReference type="ARBA" id="ARBA00053886"/>
    </source>
</evidence>
<accession>A0A7L4MXS6</accession>
<comment type="caution">
    <text evidence="11">The sequence shown here is derived from an EMBL/GenBank/DDBJ whole genome shotgun (WGS) entry which is preliminary data.</text>
</comment>
<sequence>MEQPLPKPGAAECGEHPGDPCDSQGGDERAQAGQAGDGWCLMNLAGASDDECKDKNEEQPTQPAERRDLDQEEWEVVSEPLAWGDSGEAGGAEDSASTERERGDCPDGDSKSKRVVAVPPLCQTTRVTFRVHYFTHSAGQLLGVTGDHERLGRWQRYVPLRHERDGFWARAVSLPADATLRWKFILVEDGKVRRWEECGNRTLVTQHEEQVVHQWWGYH</sequence>
<dbReference type="EMBL" id="VYZU01014910">
    <property type="protein sequence ID" value="NXY82579.1"/>
    <property type="molecule type" value="Genomic_DNA"/>
</dbReference>
<evidence type="ECO:0000313" key="12">
    <source>
        <dbReference type="Proteomes" id="UP000586704"/>
    </source>
</evidence>
<dbReference type="PROSITE" id="PS51166">
    <property type="entry name" value="CBM20"/>
    <property type="match status" value="1"/>
</dbReference>
<evidence type="ECO:0000256" key="7">
    <source>
        <dbReference type="ARBA" id="ARBA00075794"/>
    </source>
</evidence>
<protein>
    <recommendedName>
        <fullName evidence="6">Starch-binding domain-containing protein 1</fullName>
    </recommendedName>
    <alternativeName>
        <fullName evidence="7">Genethonin-1</fullName>
    </alternativeName>
    <alternativeName>
        <fullName evidence="8">Glycophagy cargo receptor stbd1</fullName>
    </alternativeName>
</protein>
<feature type="compositionally biased region" description="Basic and acidic residues" evidence="9">
    <location>
        <begin position="50"/>
        <end position="69"/>
    </location>
</feature>
<reference evidence="11 12" key="1">
    <citation type="submission" date="2020-02" db="EMBL/GenBank/DDBJ databases">
        <title>Bird 10,000 Genomes (B10K) Project - Family phase.</title>
        <authorList>
            <person name="Zhang G."/>
        </authorList>
    </citation>
    <scope>NUCLEOTIDE SEQUENCE [LARGE SCALE GENOMIC DNA]</scope>
    <source>
        <strain evidence="11">B10K-DU-013-51</strain>
        <tissue evidence="11">Mixed tissue sample</tissue>
    </source>
</reference>
<dbReference type="Pfam" id="PF00686">
    <property type="entry name" value="CBM_20"/>
    <property type="match status" value="1"/>
</dbReference>
<dbReference type="GO" id="GO:0005789">
    <property type="term" value="C:endoplasmic reticulum membrane"/>
    <property type="evidence" value="ECO:0007669"/>
    <property type="project" value="UniProtKB-SubCell"/>
</dbReference>
<feature type="domain" description="CBM20" evidence="10">
    <location>
        <begin position="119"/>
        <end position="218"/>
    </location>
</feature>
<feature type="non-terminal residue" evidence="11">
    <location>
        <position position="1"/>
    </location>
</feature>
<evidence type="ECO:0000256" key="4">
    <source>
        <dbReference type="ARBA" id="ARBA00060405"/>
    </source>
</evidence>
<dbReference type="InterPro" id="IPR013783">
    <property type="entry name" value="Ig-like_fold"/>
</dbReference>
<dbReference type="PANTHER" id="PTHR15048:SF0">
    <property type="entry name" value="STARCH-BINDING DOMAIN-CONTAINING PROTEIN 1"/>
    <property type="match status" value="1"/>
</dbReference>
<evidence type="ECO:0000313" key="11">
    <source>
        <dbReference type="EMBL" id="NXY82579.1"/>
    </source>
</evidence>
<dbReference type="PANTHER" id="PTHR15048">
    <property type="entry name" value="STARCH-BINDING DOMAIN-CONTAINING PROTEIN 1"/>
    <property type="match status" value="1"/>
</dbReference>
<evidence type="ECO:0000256" key="1">
    <source>
        <dbReference type="ARBA" id="ARBA00004643"/>
    </source>
</evidence>
<keyword evidence="12" id="KW-1185">Reference proteome</keyword>
<dbReference type="OrthoDB" id="6123450at2759"/>
<dbReference type="Gene3D" id="2.60.40.10">
    <property type="entry name" value="Immunoglobulins"/>
    <property type="match status" value="1"/>
</dbReference>
<feature type="non-terminal residue" evidence="11">
    <location>
        <position position="219"/>
    </location>
</feature>
<dbReference type="AlphaFoldDB" id="A0A7L4MXS6"/>
<evidence type="ECO:0000256" key="6">
    <source>
        <dbReference type="ARBA" id="ARBA00073038"/>
    </source>
</evidence>
<dbReference type="InterPro" id="IPR002044">
    <property type="entry name" value="CBM20"/>
</dbReference>
<dbReference type="GO" id="GO:2001070">
    <property type="term" value="F:starch binding"/>
    <property type="evidence" value="ECO:0007669"/>
    <property type="project" value="InterPro"/>
</dbReference>
<proteinExistence type="predicted"/>
<comment type="function">
    <text evidence="3">Acts as a cargo receptor for glycogen. Delivers its cargo to an autophagic pathway called glycophagy, resulting in the transport of glycogen to lysosomes.</text>
</comment>
<dbReference type="GO" id="GO:0061723">
    <property type="term" value="P:glycophagy"/>
    <property type="evidence" value="ECO:0007669"/>
    <property type="project" value="UniProtKB-ARBA"/>
</dbReference>
<dbReference type="GO" id="GO:0034045">
    <property type="term" value="C:phagophore assembly site membrane"/>
    <property type="evidence" value="ECO:0007669"/>
    <property type="project" value="UniProtKB-SubCell"/>
</dbReference>
<evidence type="ECO:0000256" key="9">
    <source>
        <dbReference type="SAM" id="MobiDB-lite"/>
    </source>
</evidence>
<dbReference type="SMART" id="SM01065">
    <property type="entry name" value="CBM_2"/>
    <property type="match status" value="1"/>
</dbReference>
<feature type="region of interest" description="Disordered" evidence="9">
    <location>
        <begin position="1"/>
        <end position="113"/>
    </location>
</feature>
<evidence type="ECO:0000256" key="8">
    <source>
        <dbReference type="ARBA" id="ARBA00076001"/>
    </source>
</evidence>
<feature type="compositionally biased region" description="Basic and acidic residues" evidence="9">
    <location>
        <begin position="97"/>
        <end position="112"/>
    </location>
</feature>
<name>A0A7L4MXS6_9AVES</name>
<dbReference type="Proteomes" id="UP000586704">
    <property type="component" value="Unassembled WGS sequence"/>
</dbReference>
<gene>
    <name evidence="11" type="primary">Stbd1</name>
    <name evidence="11" type="ORF">CEYCYA_R05591</name>
</gene>